<evidence type="ECO:0000313" key="1">
    <source>
        <dbReference type="EMBL" id="KUN81302.1"/>
    </source>
</evidence>
<organism evidence="1 2">
    <name type="scientific">Streptomyces griseoruber</name>
    <dbReference type="NCBI Taxonomy" id="1943"/>
    <lineage>
        <taxon>Bacteria</taxon>
        <taxon>Bacillati</taxon>
        <taxon>Actinomycetota</taxon>
        <taxon>Actinomycetes</taxon>
        <taxon>Kitasatosporales</taxon>
        <taxon>Streptomycetaceae</taxon>
        <taxon>Streptomyces</taxon>
    </lineage>
</organism>
<keyword evidence="2" id="KW-1185">Reference proteome</keyword>
<accession>A0A101SWB0</accession>
<dbReference type="AlphaFoldDB" id="A0A101SWB0"/>
<reference evidence="1 2" key="1">
    <citation type="submission" date="2015-10" db="EMBL/GenBank/DDBJ databases">
        <title>Draft genome sequence of Streptomyces griseoruber DSM 40281, type strain for the species Streptomyces griseoruber.</title>
        <authorList>
            <person name="Ruckert C."/>
            <person name="Winkler A."/>
            <person name="Kalinowski J."/>
            <person name="Kampfer P."/>
            <person name="Glaeser S."/>
        </authorList>
    </citation>
    <scope>NUCLEOTIDE SEQUENCE [LARGE SCALE GENOMIC DNA]</scope>
    <source>
        <strain evidence="1 2">DSM 40281</strain>
    </source>
</reference>
<sequence>MEAVAGLSVVSEDLAVLQSADRMLDPRTDPPMFRVVGFLTSQQGPAGSLAVWDDQAGVDVGAVAEDGDVLALVRQTRVGR</sequence>
<name>A0A101SWB0_9ACTN</name>
<protein>
    <submittedName>
        <fullName evidence="1">Uncharacterized protein</fullName>
    </submittedName>
</protein>
<dbReference type="Proteomes" id="UP000052982">
    <property type="component" value="Unassembled WGS sequence"/>
</dbReference>
<comment type="caution">
    <text evidence="1">The sequence shown here is derived from an EMBL/GenBank/DDBJ whole genome shotgun (WGS) entry which is preliminary data.</text>
</comment>
<evidence type="ECO:0000313" key="2">
    <source>
        <dbReference type="Proteomes" id="UP000052982"/>
    </source>
</evidence>
<dbReference type="EMBL" id="LMWW01000036">
    <property type="protein sequence ID" value="KUN81302.1"/>
    <property type="molecule type" value="Genomic_DNA"/>
</dbReference>
<gene>
    <name evidence="1" type="ORF">AQJ64_23190</name>
</gene>
<proteinExistence type="predicted"/>